<proteinExistence type="inferred from homology"/>
<dbReference type="InterPro" id="IPR045495">
    <property type="entry name" value="PI4K_N"/>
</dbReference>
<dbReference type="SMART" id="SM00146">
    <property type="entry name" value="PI3Kc"/>
    <property type="match status" value="1"/>
</dbReference>
<evidence type="ECO:0000313" key="10">
    <source>
        <dbReference type="EMBL" id="RCH93670.1"/>
    </source>
</evidence>
<dbReference type="EMBL" id="PJQL01000669">
    <property type="protein sequence ID" value="RCH93670.1"/>
    <property type="molecule type" value="Genomic_DNA"/>
</dbReference>
<name>A0A367JUQ2_RHIAZ</name>
<dbReference type="OrthoDB" id="10264149at2759"/>
<evidence type="ECO:0000256" key="7">
    <source>
        <dbReference type="ARBA" id="ARBA00022840"/>
    </source>
</evidence>
<dbReference type="InterPro" id="IPR015433">
    <property type="entry name" value="PI3/4_kinase"/>
</dbReference>
<keyword evidence="5" id="KW-0547">Nucleotide-binding</keyword>
<dbReference type="SUPFAM" id="SSF56112">
    <property type="entry name" value="Protein kinase-like (PK-like)"/>
    <property type="match status" value="1"/>
</dbReference>
<keyword evidence="11" id="KW-1185">Reference proteome</keyword>
<dbReference type="GO" id="GO:0048015">
    <property type="term" value="P:phosphatidylinositol-mediated signaling"/>
    <property type="evidence" value="ECO:0007669"/>
    <property type="project" value="TreeGrafter"/>
</dbReference>
<keyword evidence="6 10" id="KW-0418">Kinase</keyword>
<keyword evidence="4" id="KW-0808">Transferase</keyword>
<evidence type="ECO:0000256" key="3">
    <source>
        <dbReference type="ARBA" id="ARBA00012169"/>
    </source>
</evidence>
<dbReference type="InterPro" id="IPR036940">
    <property type="entry name" value="PI3/4_kinase_cat_sf"/>
</dbReference>
<dbReference type="FunFam" id="3.30.1010.10:FF:000014">
    <property type="entry name" value="Phosphatidylinositol 4-kinase STT4"/>
    <property type="match status" value="1"/>
</dbReference>
<dbReference type="Pfam" id="PF00454">
    <property type="entry name" value="PI3_PI4_kinase"/>
    <property type="match status" value="1"/>
</dbReference>
<evidence type="ECO:0000256" key="2">
    <source>
        <dbReference type="ARBA" id="ARBA00006209"/>
    </source>
</evidence>
<dbReference type="InterPro" id="IPR016024">
    <property type="entry name" value="ARM-type_fold"/>
</dbReference>
<dbReference type="EC" id="2.7.1.67" evidence="3"/>
<dbReference type="SMART" id="SM00145">
    <property type="entry name" value="PI3Ka"/>
    <property type="match status" value="1"/>
</dbReference>
<dbReference type="InterPro" id="IPR001263">
    <property type="entry name" value="PI3K_accessory_dom"/>
</dbReference>
<dbReference type="STRING" id="86630.A0A367JUQ2"/>
<reference evidence="10 11" key="1">
    <citation type="journal article" date="2018" name="G3 (Bethesda)">
        <title>Phylogenetic and Phylogenomic Definition of Rhizopus Species.</title>
        <authorList>
            <person name="Gryganskyi A.P."/>
            <person name="Golan J."/>
            <person name="Dolatabadi S."/>
            <person name="Mondo S."/>
            <person name="Robb S."/>
            <person name="Idnurm A."/>
            <person name="Muszewska A."/>
            <person name="Steczkiewicz K."/>
            <person name="Masonjones S."/>
            <person name="Liao H.L."/>
            <person name="Gajdeczka M.T."/>
            <person name="Anike F."/>
            <person name="Vuek A."/>
            <person name="Anishchenko I.M."/>
            <person name="Voigt K."/>
            <person name="de Hoog G.S."/>
            <person name="Smith M.E."/>
            <person name="Heitman J."/>
            <person name="Vilgalys R."/>
            <person name="Stajich J.E."/>
        </authorList>
    </citation>
    <scope>NUCLEOTIDE SEQUENCE [LARGE SCALE GENOMIC DNA]</scope>
    <source>
        <strain evidence="10 11">CBS 357.93</strain>
    </source>
</reference>
<accession>A0A367JUQ2</accession>
<gene>
    <name evidence="10" type="primary">STT4_2</name>
    <name evidence="10" type="ORF">CU097_004533</name>
</gene>
<evidence type="ECO:0000259" key="9">
    <source>
        <dbReference type="PROSITE" id="PS51545"/>
    </source>
</evidence>
<dbReference type="PANTHER" id="PTHR10048">
    <property type="entry name" value="PHOSPHATIDYLINOSITOL KINASE"/>
    <property type="match status" value="1"/>
</dbReference>
<comment type="caution">
    <text evidence="10">The sequence shown here is derived from an EMBL/GenBank/DDBJ whole genome shotgun (WGS) entry which is preliminary data.</text>
</comment>
<dbReference type="PROSITE" id="PS00915">
    <property type="entry name" value="PI3_4_KINASE_1"/>
    <property type="match status" value="1"/>
</dbReference>
<dbReference type="InterPro" id="IPR011009">
    <property type="entry name" value="Kinase-like_dom_sf"/>
</dbReference>
<comment type="catalytic activity">
    <reaction evidence="1">
        <text>a 1,2-diacyl-sn-glycero-3-phospho-(1D-myo-inositol) + ATP = a 1,2-diacyl-sn-glycero-3-phospho-(1D-myo-inositol 4-phosphate) + ADP + H(+)</text>
        <dbReference type="Rhea" id="RHEA:19877"/>
        <dbReference type="ChEBI" id="CHEBI:15378"/>
        <dbReference type="ChEBI" id="CHEBI:30616"/>
        <dbReference type="ChEBI" id="CHEBI:57880"/>
        <dbReference type="ChEBI" id="CHEBI:58178"/>
        <dbReference type="ChEBI" id="CHEBI:456216"/>
        <dbReference type="EC" id="2.7.1.67"/>
    </reaction>
</comment>
<dbReference type="Proteomes" id="UP000252139">
    <property type="component" value="Unassembled WGS sequence"/>
</dbReference>
<organism evidence="10 11">
    <name type="scientific">Rhizopus azygosporus</name>
    <name type="common">Rhizopus microsporus var. azygosporus</name>
    <dbReference type="NCBI Taxonomy" id="86630"/>
    <lineage>
        <taxon>Eukaryota</taxon>
        <taxon>Fungi</taxon>
        <taxon>Fungi incertae sedis</taxon>
        <taxon>Mucoromycota</taxon>
        <taxon>Mucoromycotina</taxon>
        <taxon>Mucoromycetes</taxon>
        <taxon>Mucorales</taxon>
        <taxon>Mucorineae</taxon>
        <taxon>Rhizopodaceae</taxon>
        <taxon>Rhizopus</taxon>
    </lineage>
</organism>
<feature type="domain" description="PIK helical" evidence="9">
    <location>
        <begin position="1425"/>
        <end position="1603"/>
    </location>
</feature>
<dbReference type="InterPro" id="IPR000403">
    <property type="entry name" value="PI3/4_kinase_cat_dom"/>
</dbReference>
<dbReference type="PROSITE" id="PS50290">
    <property type="entry name" value="PI3_4_KINASE_3"/>
    <property type="match status" value="1"/>
</dbReference>
<evidence type="ECO:0000256" key="1">
    <source>
        <dbReference type="ARBA" id="ARBA00001686"/>
    </source>
</evidence>
<dbReference type="InterPro" id="IPR018936">
    <property type="entry name" value="PI3/4_kinase_CS"/>
</dbReference>
<feature type="domain" description="PI3K/PI4K catalytic" evidence="8">
    <location>
        <begin position="1700"/>
        <end position="1974"/>
    </location>
</feature>
<dbReference type="FunFam" id="1.25.40.70:FF:000011">
    <property type="entry name" value="Phosphatidylinositol 4-kinase alpha"/>
    <property type="match status" value="1"/>
</dbReference>
<protein>
    <recommendedName>
        <fullName evidence="3">1-phosphatidylinositol 4-kinase</fullName>
        <ecNumber evidence="3">2.7.1.67</ecNumber>
    </recommendedName>
</protein>
<evidence type="ECO:0000259" key="8">
    <source>
        <dbReference type="PROSITE" id="PS50290"/>
    </source>
</evidence>
<comment type="similarity">
    <text evidence="2">Belongs to the PI3/PI4-kinase family. Type III PI4K subfamily.</text>
</comment>
<dbReference type="FunFam" id="1.10.1070.11:FF:000012">
    <property type="entry name" value="Phosphatidylinositol 4-kinase alpha 1"/>
    <property type="match status" value="1"/>
</dbReference>
<evidence type="ECO:0000256" key="6">
    <source>
        <dbReference type="ARBA" id="ARBA00022777"/>
    </source>
</evidence>
<dbReference type="Gene3D" id="3.30.1010.10">
    <property type="entry name" value="Phosphatidylinositol 3-kinase Catalytic Subunit, Chain A, domain 4"/>
    <property type="match status" value="1"/>
</dbReference>
<evidence type="ECO:0000256" key="5">
    <source>
        <dbReference type="ARBA" id="ARBA00022741"/>
    </source>
</evidence>
<dbReference type="Pfam" id="PF19274">
    <property type="entry name" value="PI4K_N"/>
    <property type="match status" value="3"/>
</dbReference>
<dbReference type="SUPFAM" id="SSF48371">
    <property type="entry name" value="ARM repeat"/>
    <property type="match status" value="1"/>
</dbReference>
<dbReference type="GO" id="GO:0046854">
    <property type="term" value="P:phosphatidylinositol phosphate biosynthetic process"/>
    <property type="evidence" value="ECO:0007669"/>
    <property type="project" value="InterPro"/>
</dbReference>
<dbReference type="PANTHER" id="PTHR10048:SF15">
    <property type="entry name" value="PHOSPHATIDYLINOSITOL 4-KINASE ALPHA"/>
    <property type="match status" value="1"/>
</dbReference>
<dbReference type="GO" id="GO:0005524">
    <property type="term" value="F:ATP binding"/>
    <property type="evidence" value="ECO:0007669"/>
    <property type="project" value="UniProtKB-KW"/>
</dbReference>
<dbReference type="CDD" id="cd05167">
    <property type="entry name" value="PI4Kc_III_alpha"/>
    <property type="match status" value="1"/>
</dbReference>
<dbReference type="GO" id="GO:0005886">
    <property type="term" value="C:plasma membrane"/>
    <property type="evidence" value="ECO:0007669"/>
    <property type="project" value="TreeGrafter"/>
</dbReference>
<dbReference type="Gene3D" id="1.25.40.70">
    <property type="entry name" value="Phosphatidylinositol 3-kinase, accessory domain (PIK)"/>
    <property type="match status" value="1"/>
</dbReference>
<dbReference type="PROSITE" id="PS51545">
    <property type="entry name" value="PIK_HELICAL"/>
    <property type="match status" value="1"/>
</dbReference>
<dbReference type="GO" id="GO:0005737">
    <property type="term" value="C:cytoplasm"/>
    <property type="evidence" value="ECO:0007669"/>
    <property type="project" value="TreeGrafter"/>
</dbReference>
<dbReference type="Gene3D" id="1.10.1070.11">
    <property type="entry name" value="Phosphatidylinositol 3-/4-kinase, catalytic domain"/>
    <property type="match status" value="1"/>
</dbReference>
<dbReference type="Pfam" id="PF00613">
    <property type="entry name" value="PI3Ka"/>
    <property type="match status" value="1"/>
</dbReference>
<sequence length="2002" mass="229277">MEKCRQRDALGLLGYDLHSRILSSLASVLADPKANSTQEEVERLVSKCPHVSIIPIENTEIISTLEESRQVYMTYRCQNALDALVKYVVHACERIQIELLPLLLSYLKTLPSFRWDSILLSNGPIPPDSITFSLVSGLLCIADKHSDYSDIIYETLWNYGRYIVQLMETCNKEYTIYFILPSLAGLARALQVSPFLYRPCHLQALCDNIQPLIVDKTLEAINRAIDICLRERDVNDYSRQVLGHYWESGIPLSSNRIIHDLLVILRNVIARVITAAKPGKANQEMSALDFQPGTLHLTSSIESAWTQLMKKTAHTIQSLSHSEGEQNLRIEKTLRGIYVMSLGYFDDIRKYAERRETEGKTWSRDSYMNEIMGTSLQVAALASVYMHEVDDILTNYINECLFKGPSLSNAWIYNASFDAAALLAINFPNLSNNMISIFCRFLATPSLVPDKPTTNSKEETSIHKFTITRLAQCVQALNPDHRFKVAMSTMYSLLNGIPRYAEADSAEHIQSNANNQTNSEQLSESQREEICISALSAIVGVAVYLQDEEISRQACSMLASRRKSLSYVASATLTRKLVDLAIVSPSSVFRDIINLFSALNHDYLLMDNKQLTYGVINAQLILAQKINARPELYEIYLHNLLTLFVENANTVQRMITTNKKESEMPWLSKLGKLLPVIRALLEHDDFNPHLSPSEDITTLYRNMWFHCVLFGFVTESIWIREWYDSMLYIAQKTPVLVIESATDYLESDLEYNTMLRGGNMADRDISLMRQKLTTYLPSMAYDVKNYSFAQVVFALTVYHVETMRSKMGDCSFILRYFMNDGLTNSTMANCLETITDRVVTTYIRDTSQKAASQALDDELRSQMSNILQLCCHRLAKVHALAIKISDRIVSNFPQVFVDKHLVTLLLELVQLLWRSCEAEYREEYSPIFHFTSERINVTIEVGDSFAYRKDICSHVYENAKRWLLISTDRCPMEMSGLLHDYLVEYERYGSGENGDITHVGRTLALEVGKAATKNEIPVNFVPKIRNIHLDSSSAFIDGVSTRRYYTGEVKGLDYFASLSDDREEKQQGSTLLEQVPIILSTLDSLLQETKDQHKKIPIDRLRRTMLQAASFAVLLPSVHPDLICYLVSIPVRIFTPESIEIGIDVWSWLLIERPDIEECLMIEIANMWTWAQRHRKGLFCPMINAKHPFMGTMTYVPSDKSIIDKNNRAVTLLFAPHVAWIKFLTGRFYALRHRSKQLTRIFISLLSDTFRNSHLMSTHPFARQPRFRLLYLGIKVLQSTQMEALSECQFRDLVYNSAFDWFSSPPKWHYGSRKSFALAEHKALTDFYHILTNDTPRLVDLLTSVTSSPNNKGTKTPEYYTLFKNKTKEDILREHKLAKRLLLLLMDNELSRLSVWCNPLNAVGPGYIANYSGNIEKSITTDEGWKDIVRFAWQISPKVAVQMAARFAQPAVQRELHILIANNTMDVIDVPEALEILLGEKVHANSKLDLRYLKYWTAVPAITATTYFMPAFGNHPFLLQYAMRTLEYYPVDTVFFYVPQIVQALRYDEYGYVERYIMEAGQVSQLFAHQIIWNMSANFYVDADKDCTKPDTLKPTLERIIRNLVASFTGADREFYEREFKFFKEITAISGYLKEYIKYGQNEKKPMQKKRLDEELAKIKVDVGVYLPSNPDGHVVDINRTSGKPLQSHAKAPFMATFKIEKEKTGKDGLDENIFKNDNEYNDEENTTITLWQSAIFKVGDDCRQDVLALQLIAVFKNIFTSVGLDLYVFPYRVVATAPGRGVIDVIPRSISRDQLGREKVNSMYDYFVAKYGSPSTIAFQRARTNFVQSAAAYSLISYLLQIKDRHNGNIMLDDDGHLVHIDFGFIFDIAPGGITFESSPFKLTTEMVQLMGGSSEQQAFKHFSELVIKGYLACRPYAEQIMHLVTLMLQSGLPCFKGDTIKRMRYRFQTDKSDRAAADFMIQRIKDSFENQRTVLYDYFQKITNGKRYNTYLSLRIKIKT</sequence>
<evidence type="ECO:0000313" key="11">
    <source>
        <dbReference type="Proteomes" id="UP000252139"/>
    </source>
</evidence>
<keyword evidence="7" id="KW-0067">ATP-binding</keyword>
<dbReference type="InterPro" id="IPR042236">
    <property type="entry name" value="PI3K_accessory_sf"/>
</dbReference>
<dbReference type="PROSITE" id="PS00916">
    <property type="entry name" value="PI3_4_KINASE_2"/>
    <property type="match status" value="1"/>
</dbReference>
<dbReference type="GO" id="GO:0004430">
    <property type="term" value="F:1-phosphatidylinositol 4-kinase activity"/>
    <property type="evidence" value="ECO:0007669"/>
    <property type="project" value="UniProtKB-EC"/>
</dbReference>
<evidence type="ECO:0000256" key="4">
    <source>
        <dbReference type="ARBA" id="ARBA00022679"/>
    </source>
</evidence>